<dbReference type="FunFam" id="1.10.45.10:FF:000001">
    <property type="entry name" value="D-lactate dehydrogenase mitochondrial"/>
    <property type="match status" value="1"/>
</dbReference>
<evidence type="ECO:0000256" key="3">
    <source>
        <dbReference type="ARBA" id="ARBA00022630"/>
    </source>
</evidence>
<dbReference type="InterPro" id="IPR016164">
    <property type="entry name" value="FAD-linked_Oxase-like_C"/>
</dbReference>
<proteinExistence type="inferred from homology"/>
<feature type="domain" description="FAD-binding PCMH-type" evidence="8">
    <location>
        <begin position="1"/>
        <end position="57"/>
    </location>
</feature>
<keyword evidence="10" id="KW-1185">Reference proteome</keyword>
<dbReference type="FunFam" id="3.30.70.2740:FF:000001">
    <property type="entry name" value="D-lactate dehydrogenase mitochondrial"/>
    <property type="match status" value="1"/>
</dbReference>
<evidence type="ECO:0000256" key="1">
    <source>
        <dbReference type="ARBA" id="ARBA00001974"/>
    </source>
</evidence>
<dbReference type="PROSITE" id="PS51387">
    <property type="entry name" value="FAD_PCMH"/>
    <property type="match status" value="1"/>
</dbReference>
<evidence type="ECO:0000256" key="7">
    <source>
        <dbReference type="ARBA" id="ARBA00051436"/>
    </source>
</evidence>
<dbReference type="InterPro" id="IPR016169">
    <property type="entry name" value="FAD-bd_PCMH_sub2"/>
</dbReference>
<comment type="catalytic activity">
    <reaction evidence="7">
        <text>(R)-lactate + 2 Fe(III)-[cytochrome c] = 2 Fe(II)-[cytochrome c] + pyruvate + 2 H(+)</text>
        <dbReference type="Rhea" id="RHEA:13521"/>
        <dbReference type="Rhea" id="RHEA-COMP:10350"/>
        <dbReference type="Rhea" id="RHEA-COMP:14399"/>
        <dbReference type="ChEBI" id="CHEBI:15361"/>
        <dbReference type="ChEBI" id="CHEBI:15378"/>
        <dbReference type="ChEBI" id="CHEBI:16004"/>
        <dbReference type="ChEBI" id="CHEBI:29033"/>
        <dbReference type="ChEBI" id="CHEBI:29034"/>
        <dbReference type="EC" id="1.1.2.4"/>
    </reaction>
</comment>
<dbReference type="GO" id="GO:0004458">
    <property type="term" value="F:D-lactate dehydrogenase (cytochrome) activity"/>
    <property type="evidence" value="ECO:0007669"/>
    <property type="project" value="UniProtKB-EC"/>
</dbReference>
<evidence type="ECO:0000313" key="9">
    <source>
        <dbReference type="EMBL" id="KAF2689910.1"/>
    </source>
</evidence>
<reference evidence="9" key="1">
    <citation type="journal article" date="2020" name="Stud. Mycol.">
        <title>101 Dothideomycetes genomes: a test case for predicting lifestyles and emergence of pathogens.</title>
        <authorList>
            <person name="Haridas S."/>
            <person name="Albert R."/>
            <person name="Binder M."/>
            <person name="Bloem J."/>
            <person name="Labutti K."/>
            <person name="Salamov A."/>
            <person name="Andreopoulos B."/>
            <person name="Baker S."/>
            <person name="Barry K."/>
            <person name="Bills G."/>
            <person name="Bluhm B."/>
            <person name="Cannon C."/>
            <person name="Castanera R."/>
            <person name="Culley D."/>
            <person name="Daum C."/>
            <person name="Ezra D."/>
            <person name="Gonzalez J."/>
            <person name="Henrissat B."/>
            <person name="Kuo A."/>
            <person name="Liang C."/>
            <person name="Lipzen A."/>
            <person name="Lutzoni F."/>
            <person name="Magnuson J."/>
            <person name="Mondo S."/>
            <person name="Nolan M."/>
            <person name="Ohm R."/>
            <person name="Pangilinan J."/>
            <person name="Park H.-J."/>
            <person name="Ramirez L."/>
            <person name="Alfaro M."/>
            <person name="Sun H."/>
            <person name="Tritt A."/>
            <person name="Yoshinaga Y."/>
            <person name="Zwiers L.-H."/>
            <person name="Turgeon B."/>
            <person name="Goodwin S."/>
            <person name="Spatafora J."/>
            <person name="Crous P."/>
            <person name="Grigoriev I."/>
        </authorList>
    </citation>
    <scope>NUCLEOTIDE SEQUENCE</scope>
    <source>
        <strain evidence="9">CBS 122367</strain>
    </source>
</reference>
<sequence>MADWVISLTCVLADGTVVKTRNRPRKSSAGYDLTHLIIGSEGTLALVTEAILRVTPLPKNLHVGVVTFETLEQGVNTAIGVLKSGVVVEAIELVDTASIHAINRSGLAQIQLTETPTLFLKFAGSSVQIVEEQLSVVRQLAERSGATAFEVSKERQRIEVIWGARKCLGNALVAMKKDSSDLFLSTDAAVPISKMARLVEESDRIVRSSGNDWFCASVGHVGDGNVHTAIICPAFAKTEAEALLEKIQRLALDLEGTITGEHGVGMKLRDLLGEEVGEEGVGMMRRVKMALDPRCILNPDKVVRLEEDV</sequence>
<dbReference type="EC" id="1.1.2.4" evidence="6"/>
<organism evidence="9 10">
    <name type="scientific">Lentithecium fluviatile CBS 122367</name>
    <dbReference type="NCBI Taxonomy" id="1168545"/>
    <lineage>
        <taxon>Eukaryota</taxon>
        <taxon>Fungi</taxon>
        <taxon>Dikarya</taxon>
        <taxon>Ascomycota</taxon>
        <taxon>Pezizomycotina</taxon>
        <taxon>Dothideomycetes</taxon>
        <taxon>Pleosporomycetidae</taxon>
        <taxon>Pleosporales</taxon>
        <taxon>Massarineae</taxon>
        <taxon>Lentitheciaceae</taxon>
        <taxon>Lentithecium</taxon>
    </lineage>
</organism>
<evidence type="ECO:0000256" key="6">
    <source>
        <dbReference type="ARBA" id="ARBA00038897"/>
    </source>
</evidence>
<dbReference type="AlphaFoldDB" id="A0A6G1JI61"/>
<dbReference type="Gene3D" id="3.30.70.2740">
    <property type="match status" value="1"/>
</dbReference>
<gene>
    <name evidence="9" type="ORF">K458DRAFT_412771</name>
</gene>
<keyword evidence="5" id="KW-0560">Oxidoreductase</keyword>
<dbReference type="SUPFAM" id="SSF55103">
    <property type="entry name" value="FAD-linked oxidases, C-terminal domain"/>
    <property type="match status" value="1"/>
</dbReference>
<protein>
    <recommendedName>
        <fullName evidence="6">D-lactate dehydrogenase (cytochrome)</fullName>
        <ecNumber evidence="6">1.1.2.4</ecNumber>
    </recommendedName>
</protein>
<evidence type="ECO:0000313" key="10">
    <source>
        <dbReference type="Proteomes" id="UP000799291"/>
    </source>
</evidence>
<name>A0A6G1JI61_9PLEO</name>
<dbReference type="GO" id="GO:1903457">
    <property type="term" value="P:lactate catabolic process"/>
    <property type="evidence" value="ECO:0007669"/>
    <property type="project" value="TreeGrafter"/>
</dbReference>
<comment type="similarity">
    <text evidence="2">Belongs to the FAD-binding oxidoreductase/transferase type 4 family.</text>
</comment>
<dbReference type="PANTHER" id="PTHR11748:SF116">
    <property type="entry name" value="D-LACTATE DEHYDROGENASE (CYTOCHROME) (AFU_ORTHOLOGUE AFUA_7G02560)"/>
    <property type="match status" value="1"/>
</dbReference>
<dbReference type="GO" id="GO:0008720">
    <property type="term" value="F:D-lactate dehydrogenase (NAD+) activity"/>
    <property type="evidence" value="ECO:0007669"/>
    <property type="project" value="TreeGrafter"/>
</dbReference>
<evidence type="ECO:0000256" key="2">
    <source>
        <dbReference type="ARBA" id="ARBA00008000"/>
    </source>
</evidence>
<dbReference type="Proteomes" id="UP000799291">
    <property type="component" value="Unassembled WGS sequence"/>
</dbReference>
<dbReference type="InterPro" id="IPR016171">
    <property type="entry name" value="Vanillyl_alc_oxidase_C-sub2"/>
</dbReference>
<dbReference type="Pfam" id="PF02913">
    <property type="entry name" value="FAD-oxidase_C"/>
    <property type="match status" value="1"/>
</dbReference>
<evidence type="ECO:0000256" key="4">
    <source>
        <dbReference type="ARBA" id="ARBA00022827"/>
    </source>
</evidence>
<comment type="cofactor">
    <cofactor evidence="1">
        <name>FAD</name>
        <dbReference type="ChEBI" id="CHEBI:57692"/>
    </cofactor>
</comment>
<dbReference type="OrthoDB" id="7786253at2759"/>
<dbReference type="PANTHER" id="PTHR11748">
    <property type="entry name" value="D-LACTATE DEHYDROGENASE"/>
    <property type="match status" value="1"/>
</dbReference>
<dbReference type="Gene3D" id="1.10.45.10">
    <property type="entry name" value="Vanillyl-alcohol Oxidase, Chain A, domain 4"/>
    <property type="match status" value="1"/>
</dbReference>
<dbReference type="InterPro" id="IPR016166">
    <property type="entry name" value="FAD-bd_PCMH"/>
</dbReference>
<dbReference type="GO" id="GO:0071949">
    <property type="term" value="F:FAD binding"/>
    <property type="evidence" value="ECO:0007669"/>
    <property type="project" value="InterPro"/>
</dbReference>
<keyword evidence="4" id="KW-0274">FAD</keyword>
<dbReference type="InterPro" id="IPR004113">
    <property type="entry name" value="FAD-bd_oxidored_4_C"/>
</dbReference>
<accession>A0A6G1JI61</accession>
<evidence type="ECO:0000256" key="5">
    <source>
        <dbReference type="ARBA" id="ARBA00023002"/>
    </source>
</evidence>
<dbReference type="Gene3D" id="3.30.465.10">
    <property type="match status" value="1"/>
</dbReference>
<dbReference type="EMBL" id="MU005571">
    <property type="protein sequence ID" value="KAF2689910.1"/>
    <property type="molecule type" value="Genomic_DNA"/>
</dbReference>
<dbReference type="GO" id="GO:0005739">
    <property type="term" value="C:mitochondrion"/>
    <property type="evidence" value="ECO:0007669"/>
    <property type="project" value="TreeGrafter"/>
</dbReference>
<evidence type="ECO:0000259" key="8">
    <source>
        <dbReference type="PROSITE" id="PS51387"/>
    </source>
</evidence>
<keyword evidence="3" id="KW-0285">Flavoprotein</keyword>